<reference evidence="3 4" key="1">
    <citation type="submission" date="2013-02" db="EMBL/GenBank/DDBJ databases">
        <title>The Genome Sequence of Enterococcus pallens BAA-351.</title>
        <authorList>
            <consortium name="The Broad Institute Genome Sequencing Platform"/>
            <consortium name="The Broad Institute Genome Sequencing Center for Infectious Disease"/>
            <person name="Earl A.M."/>
            <person name="Gilmore M.S."/>
            <person name="Lebreton F."/>
            <person name="Walker B."/>
            <person name="Young S.K."/>
            <person name="Zeng Q."/>
            <person name="Gargeya S."/>
            <person name="Fitzgerald M."/>
            <person name="Haas B."/>
            <person name="Abouelleil A."/>
            <person name="Alvarado L."/>
            <person name="Arachchi H.M."/>
            <person name="Berlin A.M."/>
            <person name="Chapman S.B."/>
            <person name="Dewar J."/>
            <person name="Goldberg J."/>
            <person name="Griggs A."/>
            <person name="Gujja S."/>
            <person name="Hansen M."/>
            <person name="Howarth C."/>
            <person name="Imamovic A."/>
            <person name="Larimer J."/>
            <person name="McCowan C."/>
            <person name="Murphy C."/>
            <person name="Neiman D."/>
            <person name="Pearson M."/>
            <person name="Priest M."/>
            <person name="Roberts A."/>
            <person name="Saif S."/>
            <person name="Shea T."/>
            <person name="Sisk P."/>
            <person name="Sykes S."/>
            <person name="Wortman J."/>
            <person name="Nusbaum C."/>
            <person name="Birren B."/>
        </authorList>
    </citation>
    <scope>NUCLEOTIDE SEQUENCE [LARGE SCALE GENOMIC DNA]</scope>
    <source>
        <strain evidence="3 4">ATCC BAA-351</strain>
    </source>
</reference>
<evidence type="ECO:0000313" key="3">
    <source>
        <dbReference type="EMBL" id="EOH90975.1"/>
    </source>
</evidence>
<evidence type="ECO:0000256" key="1">
    <source>
        <dbReference type="SAM" id="Coils"/>
    </source>
</evidence>
<proteinExistence type="predicted"/>
<feature type="compositionally biased region" description="Basic and acidic residues" evidence="2">
    <location>
        <begin position="69"/>
        <end position="78"/>
    </location>
</feature>
<dbReference type="PATRIC" id="fig|1158607.3.peg.3508"/>
<protein>
    <recommendedName>
        <fullName evidence="5">DivIVA domain-containing protein</fullName>
    </recommendedName>
</protein>
<dbReference type="Proteomes" id="UP000013782">
    <property type="component" value="Unassembled WGS sequence"/>
</dbReference>
<feature type="coiled-coil region" evidence="1">
    <location>
        <begin position="259"/>
        <end position="286"/>
    </location>
</feature>
<feature type="compositionally biased region" description="Acidic residues" evidence="2">
    <location>
        <begin position="16"/>
        <end position="42"/>
    </location>
</feature>
<organism evidence="3 4">
    <name type="scientific">Enterococcus pallens ATCC BAA-351</name>
    <dbReference type="NCBI Taxonomy" id="1158607"/>
    <lineage>
        <taxon>Bacteria</taxon>
        <taxon>Bacillati</taxon>
        <taxon>Bacillota</taxon>
        <taxon>Bacilli</taxon>
        <taxon>Lactobacillales</taxon>
        <taxon>Enterococcaceae</taxon>
        <taxon>Enterococcus</taxon>
    </lineage>
</organism>
<keyword evidence="1" id="KW-0175">Coiled coil</keyword>
<dbReference type="HOGENOM" id="CLU_1003783_0_0_9"/>
<dbReference type="AlphaFoldDB" id="R2S676"/>
<dbReference type="EMBL" id="AJAQ01000035">
    <property type="protein sequence ID" value="EOH90975.1"/>
    <property type="molecule type" value="Genomic_DNA"/>
</dbReference>
<dbReference type="OrthoDB" id="2197858at2"/>
<accession>R2S676</accession>
<feature type="compositionally biased region" description="Basic and acidic residues" evidence="2">
    <location>
        <begin position="88"/>
        <end position="97"/>
    </location>
</feature>
<feature type="region of interest" description="Disordered" evidence="2">
    <location>
        <begin position="1"/>
        <end position="103"/>
    </location>
</feature>
<dbReference type="eggNOG" id="ENOG50305UG">
    <property type="taxonomic scope" value="Bacteria"/>
</dbReference>
<evidence type="ECO:0008006" key="5">
    <source>
        <dbReference type="Google" id="ProtNLM"/>
    </source>
</evidence>
<dbReference type="RefSeq" id="WP_010758491.1">
    <property type="nucleotide sequence ID" value="NZ_ASWD01000004.1"/>
</dbReference>
<sequence>MFGFGKQKKDAYQESNQEDYYYDEYDNEGYEEDYGYDSYPEDEYGRPMDNYNDYERGERRSRRRPAPPVDERYDARYEEDTETFSAPKAEEDTRRQPDSQLQQEVERLEETVAQLKHQLEVKQTEMTGMATTLAEKDQALQEYQTKAEQQVEDCRSEKEQELRQLKVEKERQVQELSSQVEQLKAELKDNTTNQTEALVQAQRQIEALKQTQKENEDMKAELATILIETKKQERAILERAEYEAKGIRSQAEQEAHQVIHDASLELRVMKQEIRNYRKRLRSVQEETTQFFVRLLATSDNLLDDE</sequence>
<evidence type="ECO:0000256" key="2">
    <source>
        <dbReference type="SAM" id="MobiDB-lite"/>
    </source>
</evidence>
<gene>
    <name evidence="3" type="ORF">UAU_03514</name>
</gene>
<comment type="caution">
    <text evidence="3">The sequence shown here is derived from an EMBL/GenBank/DDBJ whole genome shotgun (WGS) entry which is preliminary data.</text>
</comment>
<name>R2S676_9ENTE</name>
<evidence type="ECO:0000313" key="4">
    <source>
        <dbReference type="Proteomes" id="UP000013782"/>
    </source>
</evidence>
<keyword evidence="4" id="KW-1185">Reference proteome</keyword>